<dbReference type="EMBL" id="CAJVCE010000008">
    <property type="protein sequence ID" value="CAG7644603.1"/>
    <property type="molecule type" value="Genomic_DNA"/>
</dbReference>
<proteinExistence type="predicted"/>
<evidence type="ECO:0000313" key="2">
    <source>
        <dbReference type="Proteomes" id="UP000730618"/>
    </source>
</evidence>
<accession>A0ABN7TQL4</accession>
<sequence length="439" mass="50381">MKRSIFSLTGLHWKEVRSGESVEAEFELHQAGFVEMNTVARSESDWRVADYEASVLRLTLNGEYNQDCVLFYGDRALTYTRLLGALEPGTYRLRFDFNGELSSPQVRRAFIDSVELVLIAGDSELYEIYRHAPVLYGRNLYSPHDSRYTDTPLLMFYLTEQTEDSRMIEYQIMFSHEDEGTPTPLLMSKWGRTTDIEWVYRVVLDVDGNVRNAEFQGPHHKTTAHQGRTLMGGHPVLQVATANGMVHDDVTSAYRFLFPPVHQWRPQQEPRERVMDAYPFTYQVTAWEMLRQFPIENPHTLNSFQLADLRNYLYVQTAKRTNDPKVKTSIDIQVKLKGVNGWFSGSFGDLKHGNFRCAYDGPYSQFSTTVKLPPGTSYAEIEEICAVWLPGGEEQVVVPEFKAMFLDADYLPQPAIRSASPVTLTKEQPRQTLWQGNGR</sequence>
<protein>
    <submittedName>
        <fullName evidence="1">Uncharacterized protein</fullName>
    </submittedName>
</protein>
<evidence type="ECO:0000313" key="1">
    <source>
        <dbReference type="EMBL" id="CAG7644603.1"/>
    </source>
</evidence>
<dbReference type="Proteomes" id="UP000730618">
    <property type="component" value="Unassembled WGS sequence"/>
</dbReference>
<dbReference type="RefSeq" id="WP_218099637.1">
    <property type="nucleotide sequence ID" value="NZ_CAJVCE010000008.1"/>
</dbReference>
<reference evidence="1 2" key="1">
    <citation type="submission" date="2021-06" db="EMBL/GenBank/DDBJ databases">
        <authorList>
            <person name="Criscuolo A."/>
        </authorList>
    </citation>
    <scope>NUCLEOTIDE SEQUENCE [LARGE SCALE GENOMIC DNA]</scope>
    <source>
        <strain evidence="2">CIP 111802</strain>
    </source>
</reference>
<keyword evidence="2" id="KW-1185">Reference proteome</keyword>
<name>A0ABN7TQL4_9BACL</name>
<gene>
    <name evidence="1" type="ORF">PAECIP111802_03328</name>
</gene>
<organism evidence="1 2">
    <name type="scientific">Paenibacillus allorhizosphaerae</name>
    <dbReference type="NCBI Taxonomy" id="2849866"/>
    <lineage>
        <taxon>Bacteria</taxon>
        <taxon>Bacillati</taxon>
        <taxon>Bacillota</taxon>
        <taxon>Bacilli</taxon>
        <taxon>Bacillales</taxon>
        <taxon>Paenibacillaceae</taxon>
        <taxon>Paenibacillus</taxon>
    </lineage>
</organism>
<comment type="caution">
    <text evidence="1">The sequence shown here is derived from an EMBL/GenBank/DDBJ whole genome shotgun (WGS) entry which is preliminary data.</text>
</comment>